<name>A0A7J0DP91_9ERIC</name>
<dbReference type="Proteomes" id="UP000585474">
    <property type="component" value="Unassembled WGS sequence"/>
</dbReference>
<dbReference type="AlphaFoldDB" id="A0A7J0DP91"/>
<feature type="compositionally biased region" description="Basic and acidic residues" evidence="1">
    <location>
        <begin position="130"/>
        <end position="149"/>
    </location>
</feature>
<reference evidence="3" key="1">
    <citation type="submission" date="2019-07" db="EMBL/GenBank/DDBJ databases">
        <title>De Novo Assembly of kiwifruit Actinidia rufa.</title>
        <authorList>
            <person name="Sugita-Konishi S."/>
            <person name="Sato K."/>
            <person name="Mori E."/>
            <person name="Abe Y."/>
            <person name="Kisaki G."/>
            <person name="Hamano K."/>
            <person name="Suezawa K."/>
            <person name="Otani M."/>
            <person name="Fukuda T."/>
            <person name="Manabe T."/>
            <person name="Gomi K."/>
            <person name="Tabuchi M."/>
            <person name="Akimitsu K."/>
            <person name="Kataoka I."/>
        </authorList>
    </citation>
    <scope>NUCLEOTIDE SEQUENCE [LARGE SCALE GENOMIC DNA]</scope>
    <source>
        <strain evidence="3">cv. Fuchu</strain>
    </source>
</reference>
<feature type="region of interest" description="Disordered" evidence="1">
    <location>
        <begin position="128"/>
        <end position="149"/>
    </location>
</feature>
<gene>
    <name evidence="2" type="ORF">Acr_00g0058120</name>
</gene>
<evidence type="ECO:0000313" key="3">
    <source>
        <dbReference type="Proteomes" id="UP000585474"/>
    </source>
</evidence>
<dbReference type="EMBL" id="BJWL01000313">
    <property type="protein sequence ID" value="GFS38535.1"/>
    <property type="molecule type" value="Genomic_DNA"/>
</dbReference>
<organism evidence="2 3">
    <name type="scientific">Actinidia rufa</name>
    <dbReference type="NCBI Taxonomy" id="165716"/>
    <lineage>
        <taxon>Eukaryota</taxon>
        <taxon>Viridiplantae</taxon>
        <taxon>Streptophyta</taxon>
        <taxon>Embryophyta</taxon>
        <taxon>Tracheophyta</taxon>
        <taxon>Spermatophyta</taxon>
        <taxon>Magnoliopsida</taxon>
        <taxon>eudicotyledons</taxon>
        <taxon>Gunneridae</taxon>
        <taxon>Pentapetalae</taxon>
        <taxon>asterids</taxon>
        <taxon>Ericales</taxon>
        <taxon>Actinidiaceae</taxon>
        <taxon>Actinidia</taxon>
    </lineage>
</organism>
<protein>
    <submittedName>
        <fullName evidence="2">Uncharacterized protein</fullName>
    </submittedName>
</protein>
<proteinExistence type="predicted"/>
<comment type="caution">
    <text evidence="2">The sequence shown here is derived from an EMBL/GenBank/DDBJ whole genome shotgun (WGS) entry which is preliminary data.</text>
</comment>
<accession>A0A7J0DP91</accession>
<sequence>MYLKDPQWNRSARRCFEIRAEVWPDTRRCNQCRMSMKKLRGERQSRCTTTGATSPKRVSFAQSVAVISPVVHTRERDRVTTTCKATYFAAHPGGNVSRILSCRSYRRAGPEVVGMDNLKNSEYPPMGWRGRLDERKEGRKKEEEEKRRERCSDSSVRDSCCGCEEVQDGGHLSSPKSQMVGMYELMAELIFSALRPIN</sequence>
<evidence type="ECO:0000256" key="1">
    <source>
        <dbReference type="SAM" id="MobiDB-lite"/>
    </source>
</evidence>
<keyword evidence="3" id="KW-1185">Reference proteome</keyword>
<evidence type="ECO:0000313" key="2">
    <source>
        <dbReference type="EMBL" id="GFS38535.1"/>
    </source>
</evidence>